<dbReference type="InterPro" id="IPR000086">
    <property type="entry name" value="NUDIX_hydrolase_dom"/>
</dbReference>
<dbReference type="SUPFAM" id="SSF55811">
    <property type="entry name" value="Nudix"/>
    <property type="match status" value="1"/>
</dbReference>
<dbReference type="GO" id="GO:0016787">
    <property type="term" value="F:hydrolase activity"/>
    <property type="evidence" value="ECO:0007669"/>
    <property type="project" value="UniProtKB-KW"/>
</dbReference>
<dbReference type="AlphaFoldDB" id="A0A1G2F5K2"/>
<name>A0A1G2F5K2_9BACT</name>
<dbReference type="Proteomes" id="UP000177810">
    <property type="component" value="Unassembled WGS sequence"/>
</dbReference>
<reference evidence="4 5" key="1">
    <citation type="journal article" date="2016" name="Nat. Commun.">
        <title>Thousands of microbial genomes shed light on interconnected biogeochemical processes in an aquifer system.</title>
        <authorList>
            <person name="Anantharaman K."/>
            <person name="Brown C.T."/>
            <person name="Hug L.A."/>
            <person name="Sharon I."/>
            <person name="Castelle C.J."/>
            <person name="Probst A.J."/>
            <person name="Thomas B.C."/>
            <person name="Singh A."/>
            <person name="Wilkins M.J."/>
            <person name="Karaoz U."/>
            <person name="Brodie E.L."/>
            <person name="Williams K.H."/>
            <person name="Hubbard S.S."/>
            <person name="Banfield J.F."/>
        </authorList>
    </citation>
    <scope>NUCLEOTIDE SEQUENCE [LARGE SCALE GENOMIC DNA]</scope>
</reference>
<dbReference type="Gene3D" id="3.90.79.10">
    <property type="entry name" value="Nucleoside Triphosphate Pyrophosphohydrolase"/>
    <property type="match status" value="1"/>
</dbReference>
<dbReference type="PANTHER" id="PTHR43046:SF14">
    <property type="entry name" value="MUTT_NUDIX FAMILY PROTEIN"/>
    <property type="match status" value="1"/>
</dbReference>
<accession>A0A1G2F5K2</accession>
<dbReference type="Pfam" id="PF00293">
    <property type="entry name" value="NUDIX"/>
    <property type="match status" value="1"/>
</dbReference>
<sequence>MENNMPQKGAMFIILRPDGTVLMQLRDAKSKFYPNMWCFPGGGCSGDEEPIDTVIREAKEEYGLNLEKSTCRFLMEYQLLLPENYCPTAYIFICPIDLEQEPILNEGVDMKWMKINEIKKIELGFEQKIIIPKLEEFLRFREKV</sequence>
<organism evidence="4 5">
    <name type="scientific">Candidatus Portnoybacteria bacterium RBG_13_40_8</name>
    <dbReference type="NCBI Taxonomy" id="1801990"/>
    <lineage>
        <taxon>Bacteria</taxon>
        <taxon>Candidatus Portnoyibacteriota</taxon>
    </lineage>
</organism>
<dbReference type="InterPro" id="IPR020084">
    <property type="entry name" value="NUDIX_hydrolase_CS"/>
</dbReference>
<dbReference type="STRING" id="1801990.A2V69_01615"/>
<feature type="domain" description="Nudix hydrolase" evidence="3">
    <location>
        <begin position="5"/>
        <end position="135"/>
    </location>
</feature>
<evidence type="ECO:0000313" key="4">
    <source>
        <dbReference type="EMBL" id="OGZ33207.1"/>
    </source>
</evidence>
<comment type="caution">
    <text evidence="4">The sequence shown here is derived from an EMBL/GenBank/DDBJ whole genome shotgun (WGS) entry which is preliminary data.</text>
</comment>
<dbReference type="PROSITE" id="PS00893">
    <property type="entry name" value="NUDIX_BOX"/>
    <property type="match status" value="1"/>
</dbReference>
<dbReference type="PROSITE" id="PS51462">
    <property type="entry name" value="NUDIX"/>
    <property type="match status" value="1"/>
</dbReference>
<dbReference type="EMBL" id="MHMT01000003">
    <property type="protein sequence ID" value="OGZ33207.1"/>
    <property type="molecule type" value="Genomic_DNA"/>
</dbReference>
<dbReference type="PANTHER" id="PTHR43046">
    <property type="entry name" value="GDP-MANNOSE MANNOSYL HYDROLASE"/>
    <property type="match status" value="1"/>
</dbReference>
<gene>
    <name evidence="4" type="ORF">A2V69_01615</name>
</gene>
<keyword evidence="2" id="KW-0378">Hydrolase</keyword>
<comment type="cofactor">
    <cofactor evidence="1">
        <name>Mg(2+)</name>
        <dbReference type="ChEBI" id="CHEBI:18420"/>
    </cofactor>
</comment>
<protein>
    <recommendedName>
        <fullName evidence="3">Nudix hydrolase domain-containing protein</fullName>
    </recommendedName>
</protein>
<proteinExistence type="predicted"/>
<evidence type="ECO:0000256" key="1">
    <source>
        <dbReference type="ARBA" id="ARBA00001946"/>
    </source>
</evidence>
<evidence type="ECO:0000259" key="3">
    <source>
        <dbReference type="PROSITE" id="PS51462"/>
    </source>
</evidence>
<evidence type="ECO:0000256" key="2">
    <source>
        <dbReference type="ARBA" id="ARBA00022801"/>
    </source>
</evidence>
<evidence type="ECO:0000313" key="5">
    <source>
        <dbReference type="Proteomes" id="UP000177810"/>
    </source>
</evidence>
<dbReference type="InterPro" id="IPR015797">
    <property type="entry name" value="NUDIX_hydrolase-like_dom_sf"/>
</dbReference>